<keyword evidence="1" id="KW-1133">Transmembrane helix</keyword>
<dbReference type="Ensembl" id="ENSACOT00000020253.1">
    <property type="protein sequence ID" value="ENSACOP00000019557.1"/>
    <property type="gene ID" value="ENSACOG00000013458.1"/>
</dbReference>
<evidence type="ECO:0000313" key="2">
    <source>
        <dbReference type="Ensembl" id="ENSACOP00000019557.1"/>
    </source>
</evidence>
<accession>A0A8B9G8Y8</accession>
<protein>
    <submittedName>
        <fullName evidence="2">Uncharacterized protein</fullName>
    </submittedName>
</protein>
<evidence type="ECO:0000313" key="3">
    <source>
        <dbReference type="Proteomes" id="UP000694522"/>
    </source>
</evidence>
<keyword evidence="1" id="KW-0812">Transmembrane</keyword>
<reference evidence="2" key="1">
    <citation type="submission" date="2025-08" db="UniProtKB">
        <authorList>
            <consortium name="Ensembl"/>
        </authorList>
    </citation>
    <scope>IDENTIFICATION</scope>
</reference>
<proteinExistence type="predicted"/>
<evidence type="ECO:0000256" key="1">
    <source>
        <dbReference type="SAM" id="Phobius"/>
    </source>
</evidence>
<dbReference type="Proteomes" id="UP000694522">
    <property type="component" value="Unplaced"/>
</dbReference>
<keyword evidence="1" id="KW-0472">Membrane</keyword>
<feature type="transmembrane region" description="Helical" evidence="1">
    <location>
        <begin position="6"/>
        <end position="25"/>
    </location>
</feature>
<reference evidence="2" key="2">
    <citation type="submission" date="2025-09" db="UniProtKB">
        <authorList>
            <consortium name="Ensembl"/>
        </authorList>
    </citation>
    <scope>IDENTIFICATION</scope>
</reference>
<sequence length="62" mass="6937">MLPVPYACSALCVIPSVPLAAWSIPARAQKKRDRRLPSVPNPLSWHQGWQEDATLRALFAVR</sequence>
<organism evidence="2 3">
    <name type="scientific">Amazona collaria</name>
    <name type="common">yellow-billed parrot</name>
    <dbReference type="NCBI Taxonomy" id="241587"/>
    <lineage>
        <taxon>Eukaryota</taxon>
        <taxon>Metazoa</taxon>
        <taxon>Chordata</taxon>
        <taxon>Craniata</taxon>
        <taxon>Vertebrata</taxon>
        <taxon>Euteleostomi</taxon>
        <taxon>Archelosauria</taxon>
        <taxon>Archosauria</taxon>
        <taxon>Dinosauria</taxon>
        <taxon>Saurischia</taxon>
        <taxon>Theropoda</taxon>
        <taxon>Coelurosauria</taxon>
        <taxon>Aves</taxon>
        <taxon>Neognathae</taxon>
        <taxon>Neoaves</taxon>
        <taxon>Telluraves</taxon>
        <taxon>Australaves</taxon>
        <taxon>Psittaciformes</taxon>
        <taxon>Psittacidae</taxon>
        <taxon>Amazona</taxon>
    </lineage>
</organism>
<name>A0A8B9G8Y8_9PSIT</name>
<dbReference type="AlphaFoldDB" id="A0A8B9G8Y8"/>
<keyword evidence="3" id="KW-1185">Reference proteome</keyword>